<reference evidence="1 2" key="1">
    <citation type="journal article" date="2014" name="PLoS Genet.">
        <title>Phylogenetically driven sequencing of extremely halophilic archaea reveals strategies for static and dynamic osmo-response.</title>
        <authorList>
            <person name="Becker E.A."/>
            <person name="Seitzer P.M."/>
            <person name="Tritt A."/>
            <person name="Larsen D."/>
            <person name="Krusor M."/>
            <person name="Yao A.I."/>
            <person name="Wu D."/>
            <person name="Madern D."/>
            <person name="Eisen J.A."/>
            <person name="Darling A.E."/>
            <person name="Facciotti M.T."/>
        </authorList>
    </citation>
    <scope>NUCLEOTIDE SEQUENCE [LARGE SCALE GENOMIC DNA]</scope>
    <source>
        <strain evidence="1 2">JCM 10989</strain>
    </source>
</reference>
<sequence length="153" mass="18094">MEDIKLRGDIDYSFFLRFCIDVKCYEMTFSGAIFGIICFVEESFLQILLLSIITVSENLCSSHADRTSDSDRRRMRSWNKSDSSERQAKECLWNIRRRRFVNCTRHLSELFFVVDISDIRISRDNEIQDVILNVLFSKLIHKRPARDEPDCLI</sequence>
<evidence type="ECO:0000313" key="1">
    <source>
        <dbReference type="EMBL" id="ELY90295.1"/>
    </source>
</evidence>
<dbReference type="EMBL" id="AOIM01000035">
    <property type="protein sequence ID" value="ELY90295.1"/>
    <property type="molecule type" value="Genomic_DNA"/>
</dbReference>
<gene>
    <name evidence="1" type="ORF">C483_12323</name>
</gene>
<organism evidence="1 2">
    <name type="scientific">Natrialba hulunbeirensis JCM 10989</name>
    <dbReference type="NCBI Taxonomy" id="1227493"/>
    <lineage>
        <taxon>Archaea</taxon>
        <taxon>Methanobacteriati</taxon>
        <taxon>Methanobacteriota</taxon>
        <taxon>Stenosarchaea group</taxon>
        <taxon>Halobacteria</taxon>
        <taxon>Halobacteriales</taxon>
        <taxon>Natrialbaceae</taxon>
        <taxon>Natrialba</taxon>
    </lineage>
</organism>
<dbReference type="AlphaFoldDB" id="L9ZUX6"/>
<name>L9ZUX6_9EURY</name>
<proteinExistence type="predicted"/>
<comment type="caution">
    <text evidence="1">The sequence shown here is derived from an EMBL/GenBank/DDBJ whole genome shotgun (WGS) entry which is preliminary data.</text>
</comment>
<dbReference type="Proteomes" id="UP000011519">
    <property type="component" value="Unassembled WGS sequence"/>
</dbReference>
<protein>
    <submittedName>
        <fullName evidence="1">Uncharacterized protein</fullName>
    </submittedName>
</protein>
<evidence type="ECO:0000313" key="2">
    <source>
        <dbReference type="Proteomes" id="UP000011519"/>
    </source>
</evidence>
<accession>L9ZUX6</accession>
<keyword evidence="2" id="KW-1185">Reference proteome</keyword>